<evidence type="ECO:0000313" key="3">
    <source>
        <dbReference type="Proteomes" id="UP001240164"/>
    </source>
</evidence>
<protein>
    <submittedName>
        <fullName evidence="2">Uncharacterized protein</fullName>
    </submittedName>
</protein>
<feature type="transmembrane region" description="Helical" evidence="1">
    <location>
        <begin position="5"/>
        <end position="24"/>
    </location>
</feature>
<evidence type="ECO:0000256" key="1">
    <source>
        <dbReference type="SAM" id="Phobius"/>
    </source>
</evidence>
<evidence type="ECO:0000313" key="2">
    <source>
        <dbReference type="EMBL" id="MDP9801976.1"/>
    </source>
</evidence>
<name>A0ABD5AI32_ACICA</name>
<organism evidence="2 3">
    <name type="scientific">Acinetobacter calcoaceticus</name>
    <dbReference type="NCBI Taxonomy" id="471"/>
    <lineage>
        <taxon>Bacteria</taxon>
        <taxon>Pseudomonadati</taxon>
        <taxon>Pseudomonadota</taxon>
        <taxon>Gammaproteobacteria</taxon>
        <taxon>Moraxellales</taxon>
        <taxon>Moraxellaceae</taxon>
        <taxon>Acinetobacter</taxon>
        <taxon>Acinetobacter calcoaceticus/baumannii complex</taxon>
    </lineage>
</organism>
<keyword evidence="1" id="KW-0812">Transmembrane</keyword>
<accession>A0ABD5AI32</accession>
<proteinExistence type="predicted"/>
<gene>
    <name evidence="2" type="ORF">J2771_000230</name>
</gene>
<dbReference type="EMBL" id="JAUSQP010000001">
    <property type="protein sequence ID" value="MDP9801976.1"/>
    <property type="molecule type" value="Genomic_DNA"/>
</dbReference>
<dbReference type="AlphaFoldDB" id="A0ABD5AI32"/>
<sequence length="72" mass="8296">MNWKLLICSILLTGVFFLTLMFYLGFDLDTFKKVTLIQSLLVTAAIIFDSIERKNNPIFPGCIIPYLALYLF</sequence>
<reference evidence="2 3" key="1">
    <citation type="submission" date="2023-07" db="EMBL/GenBank/DDBJ databases">
        <title>Sorghum-associated microbial communities from plants grown in Nebraska, USA.</title>
        <authorList>
            <person name="Schachtman D."/>
        </authorList>
    </citation>
    <scope>NUCLEOTIDE SEQUENCE [LARGE SCALE GENOMIC DNA]</scope>
    <source>
        <strain evidence="2 3">CC146</strain>
    </source>
</reference>
<feature type="transmembrane region" description="Helical" evidence="1">
    <location>
        <begin position="30"/>
        <end position="48"/>
    </location>
</feature>
<dbReference type="Proteomes" id="UP001240164">
    <property type="component" value="Unassembled WGS sequence"/>
</dbReference>
<keyword evidence="1" id="KW-0472">Membrane</keyword>
<keyword evidence="1" id="KW-1133">Transmembrane helix</keyword>
<comment type="caution">
    <text evidence="2">The sequence shown here is derived from an EMBL/GenBank/DDBJ whole genome shotgun (WGS) entry which is preliminary data.</text>
</comment>